<gene>
    <name evidence="1" type="ORF">L2E82_47007</name>
</gene>
<dbReference type="Proteomes" id="UP001055811">
    <property type="component" value="Linkage Group LG09"/>
</dbReference>
<name>A0ACB8YUL7_CICIN</name>
<accession>A0ACB8YUL7</accession>
<sequence length="362" mass="42316">MFDIRSSEFNSGKKQSKKVTNNHIFGDEVDSDYAWLLNFLNENIQHTKPPMEVVIRNESESEDDHDNESKDSNDKDPQYQMFLKQLTTNGKSYKLNISKNDEAPCFLEYEGEYDPTTDMNITFSNNGDKMEEMQMDYRVKRSPHGKKGEILMKKEVSRKVKTEPQSNITVDSCYQLFLEGSIPSEYGAFIYEGKRVNYEEKVANSDSDLESEMLIWESVRDLSEVDKKQLVPAKKESTLKEKLMHILKKPYNQKEYEQLSEYIEQDRPICRLLPLRDRAISSALDGVTKSVLDDAPLSFRKKLKAAKNERPRALNLLRMFRFWLEHLPNANMVLENIIQPWLLDEFTEVLPSRKRSYLHLGK</sequence>
<proteinExistence type="predicted"/>
<reference evidence="1 2" key="2">
    <citation type="journal article" date="2022" name="Mol. Ecol. Resour.">
        <title>The genomes of chicory, endive, great burdock and yacon provide insights into Asteraceae paleo-polyploidization history and plant inulin production.</title>
        <authorList>
            <person name="Fan W."/>
            <person name="Wang S."/>
            <person name="Wang H."/>
            <person name="Wang A."/>
            <person name="Jiang F."/>
            <person name="Liu H."/>
            <person name="Zhao H."/>
            <person name="Xu D."/>
            <person name="Zhang Y."/>
        </authorList>
    </citation>
    <scope>NUCLEOTIDE SEQUENCE [LARGE SCALE GENOMIC DNA]</scope>
    <source>
        <strain evidence="2">cv. Punajuju</strain>
        <tissue evidence="1">Leaves</tissue>
    </source>
</reference>
<organism evidence="1 2">
    <name type="scientific">Cichorium intybus</name>
    <name type="common">Chicory</name>
    <dbReference type="NCBI Taxonomy" id="13427"/>
    <lineage>
        <taxon>Eukaryota</taxon>
        <taxon>Viridiplantae</taxon>
        <taxon>Streptophyta</taxon>
        <taxon>Embryophyta</taxon>
        <taxon>Tracheophyta</taxon>
        <taxon>Spermatophyta</taxon>
        <taxon>Magnoliopsida</taxon>
        <taxon>eudicotyledons</taxon>
        <taxon>Gunneridae</taxon>
        <taxon>Pentapetalae</taxon>
        <taxon>asterids</taxon>
        <taxon>campanulids</taxon>
        <taxon>Asterales</taxon>
        <taxon>Asteraceae</taxon>
        <taxon>Cichorioideae</taxon>
        <taxon>Cichorieae</taxon>
        <taxon>Cichoriinae</taxon>
        <taxon>Cichorium</taxon>
    </lineage>
</organism>
<keyword evidence="2" id="KW-1185">Reference proteome</keyword>
<evidence type="ECO:0000313" key="1">
    <source>
        <dbReference type="EMBL" id="KAI3689059.1"/>
    </source>
</evidence>
<dbReference type="EMBL" id="CM042017">
    <property type="protein sequence ID" value="KAI3689059.1"/>
    <property type="molecule type" value="Genomic_DNA"/>
</dbReference>
<reference evidence="2" key="1">
    <citation type="journal article" date="2022" name="Mol. Ecol. Resour.">
        <title>The genomes of chicory, endive, great burdock and yacon provide insights into Asteraceae palaeo-polyploidization history and plant inulin production.</title>
        <authorList>
            <person name="Fan W."/>
            <person name="Wang S."/>
            <person name="Wang H."/>
            <person name="Wang A."/>
            <person name="Jiang F."/>
            <person name="Liu H."/>
            <person name="Zhao H."/>
            <person name="Xu D."/>
            <person name="Zhang Y."/>
        </authorList>
    </citation>
    <scope>NUCLEOTIDE SEQUENCE [LARGE SCALE GENOMIC DNA]</scope>
    <source>
        <strain evidence="2">cv. Punajuju</strain>
    </source>
</reference>
<comment type="caution">
    <text evidence="1">The sequence shown here is derived from an EMBL/GenBank/DDBJ whole genome shotgun (WGS) entry which is preliminary data.</text>
</comment>
<protein>
    <submittedName>
        <fullName evidence="1">Uncharacterized protein</fullName>
    </submittedName>
</protein>
<evidence type="ECO:0000313" key="2">
    <source>
        <dbReference type="Proteomes" id="UP001055811"/>
    </source>
</evidence>